<organism evidence="1 2">
    <name type="scientific">Candidatus Doudnabacteria bacterium RIFCSPLOWO2_02_FULL_48_13</name>
    <dbReference type="NCBI Taxonomy" id="1817845"/>
    <lineage>
        <taxon>Bacteria</taxon>
        <taxon>Candidatus Doudnaibacteriota</taxon>
    </lineage>
</organism>
<dbReference type="Proteomes" id="UP000177235">
    <property type="component" value="Unassembled WGS sequence"/>
</dbReference>
<dbReference type="InterPro" id="IPR007922">
    <property type="entry name" value="DciA-like"/>
</dbReference>
<sequence>MRSLSNILRDKFSRKDDLSKQIEIVKVFDLYRAELQKLSLEKDATAVSLKSKTLLVQLTNSVVASELRLREMNMVAKVNANMGKDVIKRVVYRF</sequence>
<evidence type="ECO:0008006" key="3">
    <source>
        <dbReference type="Google" id="ProtNLM"/>
    </source>
</evidence>
<gene>
    <name evidence="1" type="ORF">A3J05_02435</name>
</gene>
<proteinExistence type="predicted"/>
<accession>A0A1F5QD66</accession>
<evidence type="ECO:0000313" key="1">
    <source>
        <dbReference type="EMBL" id="OGE99822.1"/>
    </source>
</evidence>
<dbReference type="EMBL" id="MFFF01000013">
    <property type="protein sequence ID" value="OGE99822.1"/>
    <property type="molecule type" value="Genomic_DNA"/>
</dbReference>
<name>A0A1F5QD66_9BACT</name>
<dbReference type="Pfam" id="PF05258">
    <property type="entry name" value="DciA"/>
    <property type="match status" value="1"/>
</dbReference>
<evidence type="ECO:0000313" key="2">
    <source>
        <dbReference type="Proteomes" id="UP000177235"/>
    </source>
</evidence>
<comment type="caution">
    <text evidence="1">The sequence shown here is derived from an EMBL/GenBank/DDBJ whole genome shotgun (WGS) entry which is preliminary data.</text>
</comment>
<dbReference type="AlphaFoldDB" id="A0A1F5QD66"/>
<reference evidence="1 2" key="1">
    <citation type="journal article" date="2016" name="Nat. Commun.">
        <title>Thousands of microbial genomes shed light on interconnected biogeochemical processes in an aquifer system.</title>
        <authorList>
            <person name="Anantharaman K."/>
            <person name="Brown C.T."/>
            <person name="Hug L.A."/>
            <person name="Sharon I."/>
            <person name="Castelle C.J."/>
            <person name="Probst A.J."/>
            <person name="Thomas B.C."/>
            <person name="Singh A."/>
            <person name="Wilkins M.J."/>
            <person name="Karaoz U."/>
            <person name="Brodie E.L."/>
            <person name="Williams K.H."/>
            <person name="Hubbard S.S."/>
            <person name="Banfield J.F."/>
        </authorList>
    </citation>
    <scope>NUCLEOTIDE SEQUENCE [LARGE SCALE GENOMIC DNA]</scope>
</reference>
<protein>
    <recommendedName>
        <fullName evidence="3">RNA-binding protein</fullName>
    </recommendedName>
</protein>